<keyword evidence="2" id="KW-0732">Signal</keyword>
<dbReference type="InterPro" id="IPR004843">
    <property type="entry name" value="Calcineurin-like_PHP"/>
</dbReference>
<evidence type="ECO:0000259" key="3">
    <source>
        <dbReference type="Pfam" id="PF00149"/>
    </source>
</evidence>
<evidence type="ECO:0000313" key="4">
    <source>
        <dbReference type="EMBL" id="GGR67905.1"/>
    </source>
</evidence>
<dbReference type="Pfam" id="PF00149">
    <property type="entry name" value="Metallophos"/>
    <property type="match status" value="1"/>
</dbReference>
<feature type="compositionally biased region" description="Pro residues" evidence="1">
    <location>
        <begin position="37"/>
        <end position="76"/>
    </location>
</feature>
<dbReference type="EMBL" id="BMTL01000001">
    <property type="protein sequence ID" value="GGR67905.1"/>
    <property type="molecule type" value="Genomic_DNA"/>
</dbReference>
<reference evidence="4" key="1">
    <citation type="journal article" date="2014" name="Int. J. Syst. Evol. Microbiol.">
        <title>Complete genome sequence of Corynebacterium casei LMG S-19264T (=DSM 44701T), isolated from a smear-ripened cheese.</title>
        <authorList>
            <consortium name="US DOE Joint Genome Institute (JGI-PGF)"/>
            <person name="Walter F."/>
            <person name="Albersmeier A."/>
            <person name="Kalinowski J."/>
            <person name="Ruckert C."/>
        </authorList>
    </citation>
    <scope>NUCLEOTIDE SEQUENCE</scope>
    <source>
        <strain evidence="4">JCM 4386</strain>
    </source>
</reference>
<dbReference type="AlphaFoldDB" id="A0A918FQI8"/>
<accession>A0A918FQI8</accession>
<proteinExistence type="predicted"/>
<comment type="caution">
    <text evidence="4">The sequence shown here is derived from an EMBL/GenBank/DDBJ whole genome shotgun (WGS) entry which is preliminary data.</text>
</comment>
<feature type="domain" description="Calcineurin-like phosphoesterase" evidence="3">
    <location>
        <begin position="182"/>
        <end position="425"/>
    </location>
</feature>
<dbReference type="Gene3D" id="3.60.21.10">
    <property type="match status" value="1"/>
</dbReference>
<gene>
    <name evidence="4" type="ORF">GCM10010269_03400</name>
</gene>
<dbReference type="Proteomes" id="UP000606194">
    <property type="component" value="Unassembled WGS sequence"/>
</dbReference>
<protein>
    <submittedName>
        <fullName evidence="4">Phosphatase</fullName>
    </submittedName>
</protein>
<feature type="chain" id="PRO_5038069222" evidence="2">
    <location>
        <begin position="26"/>
        <end position="522"/>
    </location>
</feature>
<dbReference type="InterPro" id="IPR029052">
    <property type="entry name" value="Metallo-depent_PP-like"/>
</dbReference>
<feature type="region of interest" description="Disordered" evidence="1">
    <location>
        <begin position="26"/>
        <end position="82"/>
    </location>
</feature>
<name>A0A918FQI8_9ACTN</name>
<evidence type="ECO:0000256" key="1">
    <source>
        <dbReference type="SAM" id="MobiDB-lite"/>
    </source>
</evidence>
<reference evidence="4" key="2">
    <citation type="submission" date="2020-09" db="EMBL/GenBank/DDBJ databases">
        <authorList>
            <person name="Sun Q."/>
            <person name="Ohkuma M."/>
        </authorList>
    </citation>
    <scope>NUCLEOTIDE SEQUENCE</scope>
    <source>
        <strain evidence="4">JCM 4386</strain>
    </source>
</reference>
<evidence type="ECO:0000256" key="2">
    <source>
        <dbReference type="SAM" id="SignalP"/>
    </source>
</evidence>
<dbReference type="SUPFAM" id="SSF56300">
    <property type="entry name" value="Metallo-dependent phosphatases"/>
    <property type="match status" value="1"/>
</dbReference>
<sequence>MIRRTMVLATTGVLAAALSVGTALAGPLPGDGERRPPGPASPPGPTYPPGQPPGPTSPPGHPSYGEPPGPTPPPGAGAPDGEAWAWTQLTSRGTQIRYVTTDTSGTCPSVRYTLGTVRTAYRMRLLSRPAPPQFPTTVCELVVPLEARNAVLANSTVAAAVVHPANRRLPLPNWTAGTRPGTVGVIGDTGCRVTTAGPNQDCANHQTGWPFPQIASSAATVTRPDLVIHVGDYLYRDDPAKASDAAANPGCTTSQDRFSWACVVADFFRPAESLLAVAPVALTRGNHEDCRTPPATGGAGAAWFRYLADELRSDGSCSDYPDPVEIRAGSLRLVAVDSAFADPDDSGSLAQQAIYTRQFNAVNQMAGQQPGRDYFLFTHKPLWMVRSAGPPTTTYTPVLDKAVAATTLGRLADNIRVVLSGHAHLYQMIDFNTTRPPQVTVGFSGGDPLDQGPNDANVIGRPVGTPPQPVNHSITQGGVYGYGVLNANGTSWDLTAHDPAGAVRGQTCTLSASTANKEFVCH</sequence>
<evidence type="ECO:0000313" key="5">
    <source>
        <dbReference type="Proteomes" id="UP000606194"/>
    </source>
</evidence>
<organism evidence="4 5">
    <name type="scientific">Streptomyces humidus</name>
    <dbReference type="NCBI Taxonomy" id="52259"/>
    <lineage>
        <taxon>Bacteria</taxon>
        <taxon>Bacillati</taxon>
        <taxon>Actinomycetota</taxon>
        <taxon>Actinomycetes</taxon>
        <taxon>Kitasatosporales</taxon>
        <taxon>Streptomycetaceae</taxon>
        <taxon>Streptomyces</taxon>
    </lineage>
</organism>
<feature type="signal peptide" evidence="2">
    <location>
        <begin position="1"/>
        <end position="25"/>
    </location>
</feature>
<keyword evidence="5" id="KW-1185">Reference proteome</keyword>
<dbReference type="GO" id="GO:0016787">
    <property type="term" value="F:hydrolase activity"/>
    <property type="evidence" value="ECO:0007669"/>
    <property type="project" value="InterPro"/>
</dbReference>